<evidence type="ECO:0000256" key="1">
    <source>
        <dbReference type="SAM" id="SignalP"/>
    </source>
</evidence>
<dbReference type="AlphaFoldDB" id="A0A2M3ZNS5"/>
<name>A0A2M3ZNS5_9DIPT</name>
<evidence type="ECO:0000313" key="2">
    <source>
        <dbReference type="EMBL" id="MBW30191.1"/>
    </source>
</evidence>
<keyword evidence="1" id="KW-0732">Signal</keyword>
<reference evidence="2" key="1">
    <citation type="submission" date="2018-01" db="EMBL/GenBank/DDBJ databases">
        <title>An insight into the sialome of Amazonian anophelines.</title>
        <authorList>
            <person name="Ribeiro J.M."/>
            <person name="Scarpassa V."/>
            <person name="Calvo E."/>
        </authorList>
    </citation>
    <scope>NUCLEOTIDE SEQUENCE</scope>
    <source>
        <tissue evidence="2">Salivary glands</tissue>
    </source>
</reference>
<feature type="chain" id="PRO_5014856715" evidence="1">
    <location>
        <begin position="18"/>
        <end position="109"/>
    </location>
</feature>
<feature type="signal peptide" evidence="1">
    <location>
        <begin position="1"/>
        <end position="17"/>
    </location>
</feature>
<accession>A0A2M3ZNS5</accession>
<protein>
    <submittedName>
        <fullName evidence="2">Putative secreted peptide</fullName>
    </submittedName>
</protein>
<organism evidence="2">
    <name type="scientific">Anopheles braziliensis</name>
    <dbReference type="NCBI Taxonomy" id="58242"/>
    <lineage>
        <taxon>Eukaryota</taxon>
        <taxon>Metazoa</taxon>
        <taxon>Ecdysozoa</taxon>
        <taxon>Arthropoda</taxon>
        <taxon>Hexapoda</taxon>
        <taxon>Insecta</taxon>
        <taxon>Pterygota</taxon>
        <taxon>Neoptera</taxon>
        <taxon>Endopterygota</taxon>
        <taxon>Diptera</taxon>
        <taxon>Nematocera</taxon>
        <taxon>Culicoidea</taxon>
        <taxon>Culicidae</taxon>
        <taxon>Anophelinae</taxon>
        <taxon>Anopheles</taxon>
    </lineage>
</organism>
<proteinExistence type="predicted"/>
<sequence length="109" mass="12750">MYFFFLSLSLCLCVCRSIYRWLAKLAIIKPRPGGSSMTVEPQNLRFLPPLMQLIPNSATIEGLEIGCMRQRFLPLLQTDRALSLSLSVYAVGHGACHHHMAQWWWWWWR</sequence>
<dbReference type="EMBL" id="GGFM01009440">
    <property type="protein sequence ID" value="MBW30191.1"/>
    <property type="molecule type" value="Transcribed_RNA"/>
</dbReference>